<evidence type="ECO:0000256" key="1">
    <source>
        <dbReference type="SAM" id="MobiDB-lite"/>
    </source>
</evidence>
<gene>
    <name evidence="2" type="ORF">CROQUDRAFT_652059</name>
</gene>
<organism evidence="2 3">
    <name type="scientific">Cronartium quercuum f. sp. fusiforme G11</name>
    <dbReference type="NCBI Taxonomy" id="708437"/>
    <lineage>
        <taxon>Eukaryota</taxon>
        <taxon>Fungi</taxon>
        <taxon>Dikarya</taxon>
        <taxon>Basidiomycota</taxon>
        <taxon>Pucciniomycotina</taxon>
        <taxon>Pucciniomycetes</taxon>
        <taxon>Pucciniales</taxon>
        <taxon>Coleosporiaceae</taxon>
        <taxon>Cronartium</taxon>
    </lineage>
</organism>
<reference evidence="2" key="1">
    <citation type="submission" date="2013-11" db="EMBL/GenBank/DDBJ databases">
        <title>Genome sequence of the fusiform rust pathogen reveals effectors for host alternation and coevolution with pine.</title>
        <authorList>
            <consortium name="DOE Joint Genome Institute"/>
            <person name="Smith K."/>
            <person name="Pendleton A."/>
            <person name="Kubisiak T."/>
            <person name="Anderson C."/>
            <person name="Salamov A."/>
            <person name="Aerts A."/>
            <person name="Riley R."/>
            <person name="Clum A."/>
            <person name="Lindquist E."/>
            <person name="Ence D."/>
            <person name="Campbell M."/>
            <person name="Kronenberg Z."/>
            <person name="Feau N."/>
            <person name="Dhillon B."/>
            <person name="Hamelin R."/>
            <person name="Burleigh J."/>
            <person name="Smith J."/>
            <person name="Yandell M."/>
            <person name="Nelson C."/>
            <person name="Grigoriev I."/>
            <person name="Davis J."/>
        </authorList>
    </citation>
    <scope>NUCLEOTIDE SEQUENCE</scope>
    <source>
        <strain evidence="2">G11</strain>
    </source>
</reference>
<dbReference type="Proteomes" id="UP000886653">
    <property type="component" value="Unassembled WGS sequence"/>
</dbReference>
<proteinExistence type="predicted"/>
<dbReference type="EMBL" id="MU167217">
    <property type="protein sequence ID" value="KAG0150806.1"/>
    <property type="molecule type" value="Genomic_DNA"/>
</dbReference>
<protein>
    <submittedName>
        <fullName evidence="2">Uncharacterized protein</fullName>
    </submittedName>
</protein>
<sequence length="230" mass="26507">MHIFKPLEVDFNHLDPRCLSSAKLTFIVHIEVHLPNSEDEDDDEATVQKNLKKTPKASKEAKGNHTTYKNDHLWEVSITVKKDMNISQFQSLIFSGCDKHYQDISEGLKKALFQGFQNKDDFEIMTPTTYDCFIHNCFINSQQMIYLNIIQQNPKSKLKKESIAHRVAKNLAQLKHSWSQGNFQKESTVVNSYEDTADGESCMCLVNPQNRDQLLKLNTAMLKVWAQDII</sequence>
<name>A0A9P6NPA6_9BASI</name>
<keyword evidence="3" id="KW-1185">Reference proteome</keyword>
<feature type="non-terminal residue" evidence="2">
    <location>
        <position position="230"/>
    </location>
</feature>
<dbReference type="AlphaFoldDB" id="A0A9P6NPA6"/>
<evidence type="ECO:0000313" key="3">
    <source>
        <dbReference type="Proteomes" id="UP000886653"/>
    </source>
</evidence>
<feature type="region of interest" description="Disordered" evidence="1">
    <location>
        <begin position="38"/>
        <end position="64"/>
    </location>
</feature>
<evidence type="ECO:0000313" key="2">
    <source>
        <dbReference type="EMBL" id="KAG0150806.1"/>
    </source>
</evidence>
<comment type="caution">
    <text evidence="2">The sequence shown here is derived from an EMBL/GenBank/DDBJ whole genome shotgun (WGS) entry which is preliminary data.</text>
</comment>
<accession>A0A9P6NPA6</accession>